<dbReference type="InterPro" id="IPR015943">
    <property type="entry name" value="WD40/YVTN_repeat-like_dom_sf"/>
</dbReference>
<keyword evidence="10" id="KW-1185">Reference proteome</keyword>
<keyword evidence="4" id="KW-0677">Repeat</keyword>
<dbReference type="SMART" id="SM00320">
    <property type="entry name" value="WD40"/>
    <property type="match status" value="7"/>
</dbReference>
<evidence type="ECO:0000256" key="5">
    <source>
        <dbReference type="ARBA" id="ARBA00022964"/>
    </source>
</evidence>
<dbReference type="Pfam" id="PF00400">
    <property type="entry name" value="WD40"/>
    <property type="match status" value="2"/>
</dbReference>
<dbReference type="SUPFAM" id="SSF51197">
    <property type="entry name" value="Clavaminate synthase-like"/>
    <property type="match status" value="1"/>
</dbReference>
<dbReference type="RefSeq" id="WP_345301356.1">
    <property type="nucleotide sequence ID" value="NZ_BAABJE010000001.1"/>
</dbReference>
<dbReference type="PANTHER" id="PTHR19849:SF0">
    <property type="entry name" value="PHOSPHOLIPASE A-2-ACTIVATING PROTEIN"/>
    <property type="match status" value="1"/>
</dbReference>
<dbReference type="Proteomes" id="UP001499959">
    <property type="component" value="Unassembled WGS sequence"/>
</dbReference>
<dbReference type="InterPro" id="IPR001680">
    <property type="entry name" value="WD40_rpt"/>
</dbReference>
<dbReference type="Gene3D" id="2.130.10.10">
    <property type="entry name" value="YVTN repeat-like/Quinoprotein amine dehydrogenase"/>
    <property type="match status" value="2"/>
</dbReference>
<reference evidence="10" key="1">
    <citation type="journal article" date="2019" name="Int. J. Syst. Evol. Microbiol.">
        <title>The Global Catalogue of Microorganisms (GCM) 10K type strain sequencing project: providing services to taxonomists for standard genome sequencing and annotation.</title>
        <authorList>
            <consortium name="The Broad Institute Genomics Platform"/>
            <consortium name="The Broad Institute Genome Sequencing Center for Infectious Disease"/>
            <person name="Wu L."/>
            <person name="Ma J."/>
        </authorList>
    </citation>
    <scope>NUCLEOTIDE SEQUENCE [LARGE SCALE GENOMIC DNA]</scope>
    <source>
        <strain evidence="10">JCM 18204</strain>
    </source>
</reference>
<keyword evidence="3 7" id="KW-0853">WD repeat</keyword>
<keyword evidence="5" id="KW-0223">Dioxygenase</keyword>
<feature type="domain" description="Prolyl 4-hydroxylase alpha subunit" evidence="8">
    <location>
        <begin position="20"/>
        <end position="206"/>
    </location>
</feature>
<keyword evidence="2" id="KW-0963">Cytoplasm</keyword>
<dbReference type="InterPro" id="IPR036322">
    <property type="entry name" value="WD40_repeat_dom_sf"/>
</dbReference>
<comment type="caution">
    <text evidence="9">The sequence shown here is derived from an EMBL/GenBank/DDBJ whole genome shotgun (WGS) entry which is preliminary data.</text>
</comment>
<dbReference type="SUPFAM" id="SSF50978">
    <property type="entry name" value="WD40 repeat-like"/>
    <property type="match status" value="1"/>
</dbReference>
<dbReference type="SMART" id="SM00702">
    <property type="entry name" value="P4Hc"/>
    <property type="match status" value="1"/>
</dbReference>
<protein>
    <recommendedName>
        <fullName evidence="8">Prolyl 4-hydroxylase alpha subunit domain-containing protein</fullName>
    </recommendedName>
</protein>
<evidence type="ECO:0000256" key="6">
    <source>
        <dbReference type="ARBA" id="ARBA00023002"/>
    </source>
</evidence>
<sequence>MNAAWSPGGGAIALLPGRASTCWLLPGFLDPAECDAEIAAAQACGFVRADADFPPSYRNNRRLVRDDAARADALYARLRERVALESLLHDAQGRRWRPTGINPRLRYCRYEPGEAFHLHQDGVRHEPHGQRSFLTFMIYLDDPAHFEGGATRFFAHGPQGDADGANPLLLSLRPPRGSLIVFDHALWHDGAEVLSGVKHVLRSDLMFASHDTGIDVADEIGTDIENDASGTTAFSPGHHGYVWKLARLRDGGVASAGRDAVVRLWSSQGTLRGTLAGHAQSVLAMAQTSADTLFTLSRDRTLRRWDLQRRVETGRTVAHGGAGLALAGDADECLISAGADGALRRWRDMAVVAQREAAHAGWIWDLALHGSVVVSAGEDGFARLWQRDALTPIAALPHASPLRALAIRGDSDGITLVCGDMQGYGHVWRSADGHDWQRHGVRHRHRAAIRALRWLPDGRLGSAGEDGRVVIDDPEGGGWHEATCHANFATDLLGFADGRLLSAGYDGHLRVGRWPN</sequence>
<dbReference type="InterPro" id="IPR044862">
    <property type="entry name" value="Pro_4_hyd_alph_FE2OG_OXY"/>
</dbReference>
<evidence type="ECO:0000256" key="4">
    <source>
        <dbReference type="ARBA" id="ARBA00022737"/>
    </source>
</evidence>
<feature type="repeat" description="WD" evidence="7">
    <location>
        <begin position="275"/>
        <end position="308"/>
    </location>
</feature>
<name>A0ABP9AH86_9GAMM</name>
<evidence type="ECO:0000313" key="10">
    <source>
        <dbReference type="Proteomes" id="UP001499959"/>
    </source>
</evidence>
<dbReference type="InterPro" id="IPR006620">
    <property type="entry name" value="Pro_4_hyd_alph"/>
</dbReference>
<evidence type="ECO:0000256" key="1">
    <source>
        <dbReference type="ARBA" id="ARBA00001961"/>
    </source>
</evidence>
<dbReference type="PROSITE" id="PS50082">
    <property type="entry name" value="WD_REPEATS_2"/>
    <property type="match status" value="1"/>
</dbReference>
<accession>A0ABP9AH86</accession>
<dbReference type="EMBL" id="BAABJE010000001">
    <property type="protein sequence ID" value="GAA4781050.1"/>
    <property type="molecule type" value="Genomic_DNA"/>
</dbReference>
<keyword evidence="6" id="KW-0560">Oxidoreductase</keyword>
<evidence type="ECO:0000313" key="9">
    <source>
        <dbReference type="EMBL" id="GAA4781050.1"/>
    </source>
</evidence>
<evidence type="ECO:0000256" key="3">
    <source>
        <dbReference type="ARBA" id="ARBA00022574"/>
    </source>
</evidence>
<dbReference type="Pfam" id="PF13640">
    <property type="entry name" value="2OG-FeII_Oxy_3"/>
    <property type="match status" value="1"/>
</dbReference>
<evidence type="ECO:0000256" key="7">
    <source>
        <dbReference type="PROSITE-ProRule" id="PRU00221"/>
    </source>
</evidence>
<evidence type="ECO:0000259" key="8">
    <source>
        <dbReference type="SMART" id="SM00702"/>
    </source>
</evidence>
<evidence type="ECO:0000256" key="2">
    <source>
        <dbReference type="ARBA" id="ARBA00022490"/>
    </source>
</evidence>
<comment type="cofactor">
    <cofactor evidence="1">
        <name>L-ascorbate</name>
        <dbReference type="ChEBI" id="CHEBI:38290"/>
    </cofactor>
</comment>
<proteinExistence type="predicted"/>
<gene>
    <name evidence="9" type="ORF">GCM10023307_01440</name>
</gene>
<dbReference type="PANTHER" id="PTHR19849">
    <property type="entry name" value="PHOSPHOLIPASE A-2-ACTIVATING PROTEIN"/>
    <property type="match status" value="1"/>
</dbReference>
<organism evidence="9 10">
    <name type="scientific">Lysobacter hankyongensis</name>
    <dbReference type="NCBI Taxonomy" id="1176535"/>
    <lineage>
        <taxon>Bacteria</taxon>
        <taxon>Pseudomonadati</taxon>
        <taxon>Pseudomonadota</taxon>
        <taxon>Gammaproteobacteria</taxon>
        <taxon>Lysobacterales</taxon>
        <taxon>Lysobacteraceae</taxon>
        <taxon>Lysobacter</taxon>
    </lineage>
</organism>
<dbReference type="Gene3D" id="2.60.120.620">
    <property type="entry name" value="q2cbj1_9rhob like domain"/>
    <property type="match status" value="1"/>
</dbReference>